<dbReference type="GO" id="GO:0000727">
    <property type="term" value="P:double-strand break repair via break-induced replication"/>
    <property type="evidence" value="ECO:0007669"/>
    <property type="project" value="TreeGrafter"/>
</dbReference>
<dbReference type="CDD" id="cd21694">
    <property type="entry name" value="GINS_B_Psf2"/>
    <property type="match status" value="1"/>
</dbReference>
<evidence type="ECO:0000256" key="4">
    <source>
        <dbReference type="ARBA" id="ARBA00023242"/>
    </source>
</evidence>
<dbReference type="InterPro" id="IPR056784">
    <property type="entry name" value="PSF2_N"/>
</dbReference>
<evidence type="ECO:0000259" key="7">
    <source>
        <dbReference type="Pfam" id="PF05916"/>
    </source>
</evidence>
<sequence length="185" mass="21311">MDFTIVEFFAEKEIISIIPNFSHSEITLFSGNYGPFEAGVVARVPLWMALYLRQRKKCHIVPPEWMAPEALEEIKSNELESPLFTQLPSPHFMEISQLLLNRCPTDILHADLVKTLIQDIMDTRAAKLRTSMDMFVRSENTHAQVNHLTQLEICRFRRFLILSLQQLRTLQGALKNAQASQRSSL</sequence>
<reference evidence="11" key="1">
    <citation type="submission" date="2016-06" db="UniProtKB">
        <authorList>
            <consortium name="WormBaseParasite"/>
        </authorList>
    </citation>
    <scope>IDENTIFICATION</scope>
</reference>
<dbReference type="SUPFAM" id="SSF160059">
    <property type="entry name" value="PriA/YqbF domain"/>
    <property type="match status" value="1"/>
</dbReference>
<comment type="subunit">
    <text evidence="5">Component of the GINS complex which is a heterotetramer of gins1, gins2, gins3 and gins4.</text>
</comment>
<dbReference type="PANTHER" id="PTHR12772:SF0">
    <property type="entry name" value="DNA REPLICATION COMPLEX GINS PROTEIN PSF2"/>
    <property type="match status" value="1"/>
</dbReference>
<dbReference type="FunFam" id="3.40.5.50:FF:000001">
    <property type="entry name" value="DNA replication complex GINS protein PSF2"/>
    <property type="match status" value="1"/>
</dbReference>
<keyword evidence="4 6" id="KW-0539">Nucleus</keyword>
<keyword evidence="10" id="KW-1185">Reference proteome</keyword>
<evidence type="ECO:0000256" key="5">
    <source>
        <dbReference type="ARBA" id="ARBA00063134"/>
    </source>
</evidence>
<dbReference type="CDD" id="cd11712">
    <property type="entry name" value="GINS_A_psf2"/>
    <property type="match status" value="1"/>
</dbReference>
<feature type="domain" description="DNA replication complex GINS protein PSF2 N-terminal" evidence="8">
    <location>
        <begin position="5"/>
        <end position="61"/>
    </location>
</feature>
<dbReference type="Gene3D" id="3.40.5.50">
    <property type="match status" value="1"/>
</dbReference>
<dbReference type="GO" id="GO:0071162">
    <property type="term" value="C:CMG complex"/>
    <property type="evidence" value="ECO:0007669"/>
    <property type="project" value="UniProtKB-ARBA"/>
</dbReference>
<dbReference type="EMBL" id="UZAM01007832">
    <property type="protein sequence ID" value="VDP01685.1"/>
    <property type="molecule type" value="Genomic_DNA"/>
</dbReference>
<organism evidence="11">
    <name type="scientific">Soboliphyme baturini</name>
    <dbReference type="NCBI Taxonomy" id="241478"/>
    <lineage>
        <taxon>Eukaryota</taxon>
        <taxon>Metazoa</taxon>
        <taxon>Ecdysozoa</taxon>
        <taxon>Nematoda</taxon>
        <taxon>Enoplea</taxon>
        <taxon>Dorylaimia</taxon>
        <taxon>Dioctophymatida</taxon>
        <taxon>Dioctophymatoidea</taxon>
        <taxon>Soboliphymatidae</taxon>
        <taxon>Soboliphyme</taxon>
    </lineage>
</organism>
<evidence type="ECO:0000256" key="2">
    <source>
        <dbReference type="ARBA" id="ARBA00010565"/>
    </source>
</evidence>
<feature type="domain" description="GINS subunit" evidence="7">
    <location>
        <begin position="65"/>
        <end position="169"/>
    </location>
</feature>
<evidence type="ECO:0000256" key="6">
    <source>
        <dbReference type="PIRNR" id="PIRNR028998"/>
    </source>
</evidence>
<dbReference type="GO" id="GO:0006260">
    <property type="term" value="P:DNA replication"/>
    <property type="evidence" value="ECO:0007669"/>
    <property type="project" value="UniProtKB-KW"/>
</dbReference>
<evidence type="ECO:0000313" key="9">
    <source>
        <dbReference type="EMBL" id="VDP01685.1"/>
    </source>
</evidence>
<dbReference type="SUPFAM" id="SSF158573">
    <property type="entry name" value="GINS helical bundle-like"/>
    <property type="match status" value="1"/>
</dbReference>
<dbReference type="InterPro" id="IPR007257">
    <property type="entry name" value="GINS_Psf2"/>
</dbReference>
<dbReference type="Proteomes" id="UP000270296">
    <property type="component" value="Unassembled WGS sequence"/>
</dbReference>
<dbReference type="AlphaFoldDB" id="A0A183IIZ0"/>
<name>A0A183IIZ0_9BILA</name>
<accession>A0A183IIZ0</accession>
<protein>
    <recommendedName>
        <fullName evidence="6">DNA replication complex GINS protein PSF2</fullName>
    </recommendedName>
</protein>
<evidence type="ECO:0000313" key="11">
    <source>
        <dbReference type="WBParaSite" id="SBAD_0000375001-mRNA-1"/>
    </source>
</evidence>
<evidence type="ECO:0000259" key="8">
    <source>
        <dbReference type="Pfam" id="PF25005"/>
    </source>
</evidence>
<evidence type="ECO:0000313" key="10">
    <source>
        <dbReference type="Proteomes" id="UP000270296"/>
    </source>
</evidence>
<dbReference type="WBParaSite" id="SBAD_0000375001-mRNA-1">
    <property type="protein sequence ID" value="SBAD_0000375001-mRNA-1"/>
    <property type="gene ID" value="SBAD_0000375001"/>
</dbReference>
<gene>
    <name evidence="9" type="ORF">SBAD_LOCUS3586</name>
</gene>
<proteinExistence type="inferred from homology"/>
<comment type="subcellular location">
    <subcellularLocation>
        <location evidence="1 6">Nucleus</location>
    </subcellularLocation>
</comment>
<dbReference type="PIRSF" id="PIRSF028998">
    <property type="entry name" value="GINS_Psf2_subgr"/>
    <property type="match status" value="1"/>
</dbReference>
<dbReference type="GO" id="GO:0000811">
    <property type="term" value="C:GINS complex"/>
    <property type="evidence" value="ECO:0007669"/>
    <property type="project" value="TreeGrafter"/>
</dbReference>
<comment type="similarity">
    <text evidence="2 6">Belongs to the GINS2/PSF2 family.</text>
</comment>
<dbReference type="PANTHER" id="PTHR12772">
    <property type="entry name" value="DNA REPLICATION COMPLEX GINS PROTEIN PSF2"/>
    <property type="match status" value="1"/>
</dbReference>
<dbReference type="InterPro" id="IPR036224">
    <property type="entry name" value="GINS_bundle-like_dom_sf"/>
</dbReference>
<reference evidence="9 10" key="2">
    <citation type="submission" date="2018-11" db="EMBL/GenBank/DDBJ databases">
        <authorList>
            <consortium name="Pathogen Informatics"/>
        </authorList>
    </citation>
    <scope>NUCLEOTIDE SEQUENCE [LARGE SCALE GENOMIC DNA]</scope>
</reference>
<keyword evidence="3 6" id="KW-0235">DNA replication</keyword>
<dbReference type="FunFam" id="1.20.58.1020:FF:000001">
    <property type="entry name" value="DNA replication complex GINS protein PSF2"/>
    <property type="match status" value="1"/>
</dbReference>
<dbReference type="OrthoDB" id="1938138at2759"/>
<evidence type="ECO:0000256" key="1">
    <source>
        <dbReference type="ARBA" id="ARBA00004123"/>
    </source>
</evidence>
<dbReference type="Pfam" id="PF05916">
    <property type="entry name" value="Sld5"/>
    <property type="match status" value="1"/>
</dbReference>
<dbReference type="InterPro" id="IPR021151">
    <property type="entry name" value="GINS_A"/>
</dbReference>
<dbReference type="Pfam" id="PF25005">
    <property type="entry name" value="PSF2_N"/>
    <property type="match status" value="1"/>
</dbReference>
<dbReference type="Gene3D" id="1.20.58.1020">
    <property type="match status" value="1"/>
</dbReference>
<evidence type="ECO:0000256" key="3">
    <source>
        <dbReference type="ARBA" id="ARBA00022705"/>
    </source>
</evidence>